<proteinExistence type="predicted"/>
<evidence type="ECO:0000313" key="1">
    <source>
        <dbReference type="EMBL" id="QOY87722.1"/>
    </source>
</evidence>
<organism evidence="1 2">
    <name type="scientific">Paludibaculum fermentans</name>
    <dbReference type="NCBI Taxonomy" id="1473598"/>
    <lineage>
        <taxon>Bacteria</taxon>
        <taxon>Pseudomonadati</taxon>
        <taxon>Acidobacteriota</taxon>
        <taxon>Terriglobia</taxon>
        <taxon>Bryobacterales</taxon>
        <taxon>Bryobacteraceae</taxon>
        <taxon>Paludibaculum</taxon>
    </lineage>
</organism>
<accession>A0A7S7NQ40</accession>
<gene>
    <name evidence="1" type="ORF">IRI77_34085</name>
</gene>
<reference evidence="1 2" key="1">
    <citation type="submission" date="2020-10" db="EMBL/GenBank/DDBJ databases">
        <title>Complete genome sequence of Paludibaculum fermentans P105T, a facultatively anaerobic acidobacterium capable of dissimilatory Fe(III) reduction.</title>
        <authorList>
            <person name="Dedysh S.N."/>
            <person name="Beletsky A.V."/>
            <person name="Kulichevskaya I.S."/>
            <person name="Mardanov A.V."/>
            <person name="Ravin N.V."/>
        </authorList>
    </citation>
    <scope>NUCLEOTIDE SEQUENCE [LARGE SCALE GENOMIC DNA]</scope>
    <source>
        <strain evidence="1 2">P105</strain>
    </source>
</reference>
<dbReference type="Gene3D" id="2.120.10.10">
    <property type="match status" value="1"/>
</dbReference>
<dbReference type="InterPro" id="IPR036278">
    <property type="entry name" value="Sialidase_sf"/>
</dbReference>
<dbReference type="EMBL" id="CP063849">
    <property type="protein sequence ID" value="QOY87722.1"/>
    <property type="molecule type" value="Genomic_DNA"/>
</dbReference>
<name>A0A7S7NQ40_PALFE</name>
<dbReference type="RefSeq" id="WP_194449389.1">
    <property type="nucleotide sequence ID" value="NZ_CP063849.1"/>
</dbReference>
<sequence>MILALLLLWSQAAAAPPGVVIDHHPGKTQQYIGSPSIAIGPGGAYVASHDFFGKGSTQSTSAVSRVFRSTDRGKTWTKTAEFSDQFWSNLFMHRGQLYLMGTTYEYGRIVIRKSVDGGVTWSAPAFLTEDTGYHTAPVPMAEKGGRLWRGFEFHPQGKWGFFEAFLISAPLKSDLMDPKSWTKTERLRYPKELAGEGDHWLEGNAIVDRKGEMLDILRVANLEKAAIVKLKGGKFEFEGLVPFPGGAKKFTIRWDKKSKRYWTLSNPALEKYERSAKDPASVRNTLALMSSPDLRHWTVERIVLSHPDVEKHAFQYVDWQFDGDDLIVASRTAFDDEEGGAPRGHDANFLTFHRVEKFRTNPK</sequence>
<dbReference type="AlphaFoldDB" id="A0A7S7NQ40"/>
<dbReference type="KEGG" id="pfer:IRI77_34085"/>
<dbReference type="Proteomes" id="UP000593892">
    <property type="component" value="Chromosome"/>
</dbReference>
<dbReference type="CDD" id="cd15482">
    <property type="entry name" value="Sialidase_non-viral"/>
    <property type="match status" value="2"/>
</dbReference>
<dbReference type="SUPFAM" id="SSF50939">
    <property type="entry name" value="Sialidases"/>
    <property type="match status" value="1"/>
</dbReference>
<evidence type="ECO:0000313" key="2">
    <source>
        <dbReference type="Proteomes" id="UP000593892"/>
    </source>
</evidence>
<keyword evidence="2" id="KW-1185">Reference proteome</keyword>
<protein>
    <submittedName>
        <fullName evidence="1">Exo-alpha-sialidase</fullName>
    </submittedName>
</protein>